<comment type="caution">
    <text evidence="1">The sequence shown here is derived from an EMBL/GenBank/DDBJ whole genome shotgun (WGS) entry which is preliminary data.</text>
</comment>
<evidence type="ECO:0000313" key="1">
    <source>
        <dbReference type="EMBL" id="GAI93248.1"/>
    </source>
</evidence>
<dbReference type="AlphaFoldDB" id="X1SJV9"/>
<organism evidence="1">
    <name type="scientific">marine sediment metagenome</name>
    <dbReference type="NCBI Taxonomy" id="412755"/>
    <lineage>
        <taxon>unclassified sequences</taxon>
        <taxon>metagenomes</taxon>
        <taxon>ecological metagenomes</taxon>
    </lineage>
</organism>
<accession>X1SJV9</accession>
<dbReference type="EMBL" id="BARW01020576">
    <property type="protein sequence ID" value="GAI93248.1"/>
    <property type="molecule type" value="Genomic_DNA"/>
</dbReference>
<gene>
    <name evidence="1" type="ORF">S12H4_34740</name>
</gene>
<sequence length="74" mass="8133">ITSSRAFPSYEEAVAYVSSQKSVNYRIVSDNPFLSPVPLDAVKHYKLVHTSESRETPPGGGMVPSVKIFEYVGD</sequence>
<feature type="non-terminal residue" evidence="1">
    <location>
        <position position="1"/>
    </location>
</feature>
<protein>
    <submittedName>
        <fullName evidence="1">Uncharacterized protein</fullName>
    </submittedName>
</protein>
<name>X1SJV9_9ZZZZ</name>
<reference evidence="1" key="1">
    <citation type="journal article" date="2014" name="Front. Microbiol.">
        <title>High frequency of phylogenetically diverse reductive dehalogenase-homologous genes in deep subseafloor sedimentary metagenomes.</title>
        <authorList>
            <person name="Kawai M."/>
            <person name="Futagami T."/>
            <person name="Toyoda A."/>
            <person name="Takaki Y."/>
            <person name="Nishi S."/>
            <person name="Hori S."/>
            <person name="Arai W."/>
            <person name="Tsubouchi T."/>
            <person name="Morono Y."/>
            <person name="Uchiyama I."/>
            <person name="Ito T."/>
            <person name="Fujiyama A."/>
            <person name="Inagaki F."/>
            <person name="Takami H."/>
        </authorList>
    </citation>
    <scope>NUCLEOTIDE SEQUENCE</scope>
    <source>
        <strain evidence="1">Expedition CK06-06</strain>
    </source>
</reference>
<proteinExistence type="predicted"/>